<feature type="transmembrane region" description="Helical" evidence="7">
    <location>
        <begin position="204"/>
        <end position="226"/>
    </location>
</feature>
<dbReference type="GO" id="GO:0019706">
    <property type="term" value="F:protein-cysteine S-palmitoyltransferase activity"/>
    <property type="evidence" value="ECO:0000318"/>
    <property type="project" value="GO_Central"/>
</dbReference>
<evidence type="ECO:0000256" key="7">
    <source>
        <dbReference type="RuleBase" id="RU079119"/>
    </source>
</evidence>
<comment type="catalytic activity">
    <reaction evidence="7">
        <text>L-cysteinyl-[protein] + hexadecanoyl-CoA = S-hexadecanoyl-L-cysteinyl-[protein] + CoA</text>
        <dbReference type="Rhea" id="RHEA:36683"/>
        <dbReference type="Rhea" id="RHEA-COMP:10131"/>
        <dbReference type="Rhea" id="RHEA-COMP:11032"/>
        <dbReference type="ChEBI" id="CHEBI:29950"/>
        <dbReference type="ChEBI" id="CHEBI:57287"/>
        <dbReference type="ChEBI" id="CHEBI:57379"/>
        <dbReference type="ChEBI" id="CHEBI:74151"/>
        <dbReference type="EC" id="2.3.1.225"/>
    </reaction>
</comment>
<keyword evidence="2 7" id="KW-0808">Transferase</keyword>
<feature type="compositionally biased region" description="Polar residues" evidence="8">
    <location>
        <begin position="320"/>
        <end position="355"/>
    </location>
</feature>
<protein>
    <recommendedName>
        <fullName evidence="7">Palmitoyltransferase</fullName>
        <ecNumber evidence="7">2.3.1.225</ecNumber>
    </recommendedName>
</protein>
<dbReference type="Pfam" id="PF01529">
    <property type="entry name" value="DHHC"/>
    <property type="match status" value="1"/>
</dbReference>
<dbReference type="PROSITE" id="PS50216">
    <property type="entry name" value="DHHC"/>
    <property type="match status" value="1"/>
</dbReference>
<dbReference type="EMBL" id="EAAA01001447">
    <property type="status" value="NOT_ANNOTATED_CDS"/>
    <property type="molecule type" value="Genomic_DNA"/>
</dbReference>
<evidence type="ECO:0000256" key="6">
    <source>
        <dbReference type="ARBA" id="ARBA00023315"/>
    </source>
</evidence>
<dbReference type="STRING" id="7719.ENSCINP00000012294"/>
<reference evidence="11" key="4">
    <citation type="submission" date="2025-05" db="UniProtKB">
        <authorList>
            <consortium name="Ensembl"/>
        </authorList>
    </citation>
    <scope>IDENTIFICATION</scope>
</reference>
<feature type="domain" description="Palmitoyltransferase DHHC" evidence="9">
    <location>
        <begin position="120"/>
        <end position="241"/>
    </location>
</feature>
<dbReference type="Ensembl" id="ENSCINT00000012294.3">
    <property type="protein sequence ID" value="ENSCINP00000012294.3"/>
    <property type="gene ID" value="ENSCING00000005948.3"/>
</dbReference>
<reference evidence="12" key="1">
    <citation type="journal article" date="2002" name="Science">
        <title>The draft genome of Ciona intestinalis: insights into chordate and vertebrate origins.</title>
        <authorList>
            <person name="Dehal P."/>
            <person name="Satou Y."/>
            <person name="Campbell R.K."/>
            <person name="Chapman J."/>
            <person name="Degnan B."/>
            <person name="De Tomaso A."/>
            <person name="Davidson B."/>
            <person name="Di Gregorio A."/>
            <person name="Gelpke M."/>
            <person name="Goodstein D.M."/>
            <person name="Harafuji N."/>
            <person name="Hastings K.E."/>
            <person name="Ho I."/>
            <person name="Hotta K."/>
            <person name="Huang W."/>
            <person name="Kawashima T."/>
            <person name="Lemaire P."/>
            <person name="Martinez D."/>
            <person name="Meinertzhagen I.A."/>
            <person name="Necula S."/>
            <person name="Nonaka M."/>
            <person name="Putnam N."/>
            <person name="Rash S."/>
            <person name="Saiga H."/>
            <person name="Satake M."/>
            <person name="Terry A."/>
            <person name="Yamada L."/>
            <person name="Wang H.G."/>
            <person name="Awazu S."/>
            <person name="Azumi K."/>
            <person name="Boore J."/>
            <person name="Branno M."/>
            <person name="Chin-Bow S."/>
            <person name="DeSantis R."/>
            <person name="Doyle S."/>
            <person name="Francino P."/>
            <person name="Keys D.N."/>
            <person name="Haga S."/>
            <person name="Hayashi H."/>
            <person name="Hino K."/>
            <person name="Imai K.S."/>
            <person name="Inaba K."/>
            <person name="Kano S."/>
            <person name="Kobayashi K."/>
            <person name="Kobayashi M."/>
            <person name="Lee B.I."/>
            <person name="Makabe K.W."/>
            <person name="Manohar C."/>
            <person name="Matassi G."/>
            <person name="Medina M."/>
            <person name="Mochizuki Y."/>
            <person name="Mount S."/>
            <person name="Morishita T."/>
            <person name="Miura S."/>
            <person name="Nakayama A."/>
            <person name="Nishizaka S."/>
            <person name="Nomoto H."/>
            <person name="Ohta F."/>
            <person name="Oishi K."/>
            <person name="Rigoutsos I."/>
            <person name="Sano M."/>
            <person name="Sasaki A."/>
            <person name="Sasakura Y."/>
            <person name="Shoguchi E."/>
            <person name="Shin-i T."/>
            <person name="Spagnuolo A."/>
            <person name="Stainier D."/>
            <person name="Suzuki M.M."/>
            <person name="Tassy O."/>
            <person name="Takatori N."/>
            <person name="Tokuoka M."/>
            <person name="Yagi K."/>
            <person name="Yoshizaki F."/>
            <person name="Wada S."/>
            <person name="Zhang C."/>
            <person name="Hyatt P.D."/>
            <person name="Larimer F."/>
            <person name="Detter C."/>
            <person name="Doggett N."/>
            <person name="Glavina T."/>
            <person name="Hawkins T."/>
            <person name="Richardson P."/>
            <person name="Lucas S."/>
            <person name="Kohara Y."/>
            <person name="Levine M."/>
            <person name="Satoh N."/>
            <person name="Rokhsar D.S."/>
        </authorList>
    </citation>
    <scope>NUCLEOTIDE SEQUENCE [LARGE SCALE GENOMIC DNA]</scope>
</reference>
<dbReference type="GeneID" id="778998"/>
<feature type="transmembrane region" description="Helical" evidence="7">
    <location>
        <begin position="12"/>
        <end position="32"/>
    </location>
</feature>
<accession>A0A1W2VPA9</accession>
<keyword evidence="6 7" id="KW-0012">Acyltransferase</keyword>
<evidence type="ECO:0000256" key="5">
    <source>
        <dbReference type="ARBA" id="ARBA00023136"/>
    </source>
</evidence>
<evidence type="ECO:0000256" key="4">
    <source>
        <dbReference type="ARBA" id="ARBA00022989"/>
    </source>
</evidence>
<sequence>MAMTASNFCSLLVRWIPVVFIALIIFWSYYAYVVELCIMTVSSMGESVVYIIFYHMAFIMFIWSYWQTIFSPLMTPTDQFKMPSDIKEQFLASTNEDERQTSLKEFGKDLPLDTRTERGGLRYCSVTYLIKPDRCHYCSMVGQNVLKMDHYCPWVNNCVGFSNYKFFVLFLFYGLIYCLYVVFTDLQYFLKFWTQELPNTAARFHILFLFIAAAMFGVSLSGLFGYHVYLTLKNRTTFESFRAPHFRNGRDKNGFNLGPRRNFEQVFGERKLLWPVPIFTSIGDGITFPSRLIQSDPEQGTTSVSQGNGENFPTRLGSDDANQILTESEWRQSPETPAAYNRQSNGTAVSNIDET</sequence>
<feature type="compositionally biased region" description="Polar residues" evidence="8">
    <location>
        <begin position="292"/>
        <end position="311"/>
    </location>
</feature>
<evidence type="ECO:0000256" key="1">
    <source>
        <dbReference type="ARBA" id="ARBA00004141"/>
    </source>
</evidence>
<dbReference type="OMA" id="CFVVMHI"/>
<dbReference type="GO" id="GO:0006612">
    <property type="term" value="P:protein targeting to membrane"/>
    <property type="evidence" value="ECO:0000318"/>
    <property type="project" value="GO_Central"/>
</dbReference>
<feature type="transmembrane region" description="Helical" evidence="7">
    <location>
        <begin position="166"/>
        <end position="184"/>
    </location>
</feature>
<organism evidence="10">
    <name type="scientific">Ciona intestinalis</name>
    <name type="common">Transparent sea squirt</name>
    <name type="synonym">Ascidia intestinalis</name>
    <dbReference type="NCBI Taxonomy" id="7719"/>
    <lineage>
        <taxon>Eukaryota</taxon>
        <taxon>Metazoa</taxon>
        <taxon>Chordata</taxon>
        <taxon>Tunicata</taxon>
        <taxon>Ascidiacea</taxon>
        <taxon>Phlebobranchia</taxon>
        <taxon>Cionidae</taxon>
        <taxon>Ciona</taxon>
    </lineage>
</organism>
<dbReference type="EC" id="2.3.1.225" evidence="7"/>
<accession>Q1RPW1</accession>
<dbReference type="Proteomes" id="UP000008144">
    <property type="component" value="Chromosome 2"/>
</dbReference>
<dbReference type="GO" id="GO:0016020">
    <property type="term" value="C:membrane"/>
    <property type="evidence" value="ECO:0007669"/>
    <property type="project" value="UniProtKB-SubCell"/>
</dbReference>
<dbReference type="CTD" id="778998"/>
<comment type="similarity">
    <text evidence="7">Belongs to the DHHC palmitoyltransferase family.</text>
</comment>
<comment type="domain">
    <text evidence="7">The DHHC domain is required for palmitoyltransferase activity.</text>
</comment>
<dbReference type="RefSeq" id="NP_001072018.1">
    <property type="nucleotide sequence ID" value="NM_001078550.1"/>
</dbReference>
<dbReference type="InterPro" id="IPR039859">
    <property type="entry name" value="PFA4/ZDH16/20/ERF2-like"/>
</dbReference>
<dbReference type="EMBL" id="AK222442">
    <property type="protein sequence ID" value="BAE93324.1"/>
    <property type="molecule type" value="mRNA"/>
</dbReference>
<reference evidence="10" key="2">
    <citation type="journal article" date="2006" name="Dev. Biol.">
        <title>Systematic analysis of embryonic expression profiles of zinc finger genes in Ciona intestinalis.</title>
        <authorList>
            <person name="Miwata K."/>
            <person name="Chiba T."/>
            <person name="Horii R."/>
            <person name="Yamada L."/>
            <person name="Kubo A."/>
            <person name="Miyamura D."/>
            <person name="Satoh N."/>
            <person name="Satou Y."/>
        </authorList>
    </citation>
    <scope>NUCLEOTIDE SEQUENCE</scope>
</reference>
<dbReference type="GO" id="GO:0016188">
    <property type="term" value="P:synaptic vesicle maturation"/>
    <property type="evidence" value="ECO:0000318"/>
    <property type="project" value="GO_Central"/>
</dbReference>
<keyword evidence="5 7" id="KW-0472">Membrane</keyword>
<dbReference type="InterPro" id="IPR001594">
    <property type="entry name" value="Palmitoyltrfase_DHHC"/>
</dbReference>
<dbReference type="GO" id="GO:0005794">
    <property type="term" value="C:Golgi apparatus"/>
    <property type="evidence" value="ECO:0000318"/>
    <property type="project" value="GO_Central"/>
</dbReference>
<evidence type="ECO:0000313" key="12">
    <source>
        <dbReference type="Proteomes" id="UP000008144"/>
    </source>
</evidence>
<evidence type="ECO:0000256" key="8">
    <source>
        <dbReference type="SAM" id="MobiDB-lite"/>
    </source>
</evidence>
<keyword evidence="12" id="KW-1185">Reference proteome</keyword>
<comment type="subcellular location">
    <subcellularLocation>
        <location evidence="1">Membrane</location>
        <topology evidence="1">Multi-pass membrane protein</topology>
    </subcellularLocation>
</comment>
<name>Q1RPW1_CIOIN</name>
<evidence type="ECO:0000259" key="9">
    <source>
        <dbReference type="Pfam" id="PF01529"/>
    </source>
</evidence>
<dbReference type="HOGENOM" id="CLU_027721_1_3_1"/>
<evidence type="ECO:0000256" key="3">
    <source>
        <dbReference type="ARBA" id="ARBA00022692"/>
    </source>
</evidence>
<dbReference type="GeneTree" id="ENSGT00940000168393"/>
<dbReference type="PANTHER" id="PTHR12246">
    <property type="entry name" value="PALMITOYLTRANSFERASE ZDHHC16"/>
    <property type="match status" value="1"/>
</dbReference>
<evidence type="ECO:0000313" key="10">
    <source>
        <dbReference type="EMBL" id="BAE93324.1"/>
    </source>
</evidence>
<feature type="region of interest" description="Disordered" evidence="8">
    <location>
        <begin position="290"/>
        <end position="355"/>
    </location>
</feature>
<keyword evidence="4 7" id="KW-1133">Transmembrane helix</keyword>
<accession>F6YFC5</accession>
<feature type="transmembrane region" description="Helical" evidence="7">
    <location>
        <begin position="47"/>
        <end position="66"/>
    </location>
</feature>
<proteinExistence type="evidence at transcript level"/>
<dbReference type="GO" id="GO:0005783">
    <property type="term" value="C:endoplasmic reticulum"/>
    <property type="evidence" value="ECO:0000318"/>
    <property type="project" value="GO_Central"/>
</dbReference>
<evidence type="ECO:0000313" key="11">
    <source>
        <dbReference type="Ensembl" id="ENSCINP00000012294.3"/>
    </source>
</evidence>
<dbReference type="OrthoDB" id="9909019at2759"/>
<reference evidence="11" key="3">
    <citation type="journal article" date="2008" name="Genome Biol.">
        <title>Improved genome assembly and evidence-based global gene model set for the chordate Ciona intestinalis: new insight into intron and operon populations.</title>
        <authorList>
            <person name="Satou Y."/>
            <person name="Mineta K."/>
            <person name="Ogasawara M."/>
            <person name="Sasakura Y."/>
            <person name="Shoguchi E."/>
            <person name="Ueno K."/>
            <person name="Yamada L."/>
            <person name="Matsumoto J."/>
            <person name="Wasserscheid J."/>
            <person name="Dewar K."/>
            <person name="Wiley G.B."/>
            <person name="Macmil S.L."/>
            <person name="Roe B.A."/>
            <person name="Zeller R.W."/>
            <person name="Hastings K.E."/>
            <person name="Lemaire P."/>
            <person name="Lindquist E."/>
            <person name="Endo T."/>
            <person name="Hotta K."/>
            <person name="Inaba K."/>
        </authorList>
    </citation>
    <scope>NUCLEOTIDE SEQUENCE [LARGE SCALE GENOMIC DNA]</scope>
    <source>
        <strain evidence="11">wild type</strain>
    </source>
</reference>
<dbReference type="AlphaFoldDB" id="Q1RPW1"/>
<keyword evidence="3 7" id="KW-0812">Transmembrane</keyword>
<evidence type="ECO:0000256" key="2">
    <source>
        <dbReference type="ARBA" id="ARBA00022679"/>
    </source>
</evidence>
<dbReference type="KEGG" id="cin:778998"/>
<gene>
    <name evidence="10" type="primary">Ci-ZF(DHHC)-1</name>
    <name evidence="11" type="synonym">zf(dhhc)-1</name>
</gene>